<accession>A0ABR9KFH0</accession>
<protein>
    <recommendedName>
        <fullName evidence="1">FtsH ternary system domain-containing protein</fullName>
    </recommendedName>
</protein>
<dbReference type="Proteomes" id="UP000661607">
    <property type="component" value="Unassembled WGS sequence"/>
</dbReference>
<comment type="caution">
    <text evidence="2">The sequence shown here is derived from an EMBL/GenBank/DDBJ whole genome shotgun (WGS) entry which is preliminary data.</text>
</comment>
<dbReference type="Pfam" id="PF19998">
    <property type="entry name" value="fvmX1"/>
    <property type="match status" value="1"/>
</dbReference>
<reference evidence="2 3" key="1">
    <citation type="submission" date="2020-10" db="EMBL/GenBank/DDBJ databases">
        <title>Sequencing the genomes of 1000 actinobacteria strains.</title>
        <authorList>
            <person name="Klenk H.-P."/>
        </authorList>
    </citation>
    <scope>NUCLEOTIDE SEQUENCE [LARGE SCALE GENOMIC DNA]</scope>
    <source>
        <strain evidence="2 3">DSM 43748</strain>
    </source>
</reference>
<gene>
    <name evidence="2" type="ORF">H4W81_003514</name>
</gene>
<name>A0ABR9KFH0_9ACTN</name>
<keyword evidence="3" id="KW-1185">Reference proteome</keyword>
<dbReference type="EMBL" id="JADBEF010000001">
    <property type="protein sequence ID" value="MBE1560735.1"/>
    <property type="molecule type" value="Genomic_DNA"/>
</dbReference>
<feature type="domain" description="FtsH ternary system" evidence="1">
    <location>
        <begin position="21"/>
        <end position="274"/>
    </location>
</feature>
<evidence type="ECO:0000313" key="3">
    <source>
        <dbReference type="Proteomes" id="UP000661607"/>
    </source>
</evidence>
<organism evidence="2 3">
    <name type="scientific">Nonomuraea africana</name>
    <dbReference type="NCBI Taxonomy" id="46171"/>
    <lineage>
        <taxon>Bacteria</taxon>
        <taxon>Bacillati</taxon>
        <taxon>Actinomycetota</taxon>
        <taxon>Actinomycetes</taxon>
        <taxon>Streptosporangiales</taxon>
        <taxon>Streptosporangiaceae</taxon>
        <taxon>Nonomuraea</taxon>
    </lineage>
</organism>
<dbReference type="InterPro" id="IPR045480">
    <property type="entry name" value="fvmX1"/>
</dbReference>
<evidence type="ECO:0000313" key="2">
    <source>
        <dbReference type="EMBL" id="MBE1560735.1"/>
    </source>
</evidence>
<proteinExistence type="predicted"/>
<evidence type="ECO:0000259" key="1">
    <source>
        <dbReference type="Pfam" id="PF19998"/>
    </source>
</evidence>
<sequence>MSAVATAGRVLMWALNSAGGAPPEGDLDAARGLLDPGQEITTSVARVAAATAARLRLQGPPLGDPRPPGRGVVLLAAAVGARGERRAAELARVVPPPRTAYDLLSYHAVAGAAVPYAEGLADVLRDSSPLTGTLDRPGPSGAPGCDELIDRLRSDGPARRLLTLRFAAPVTDPAQYGWRGETLAWLRHEDVGLVLDVYENALVHHRAEHERMARAAWRAALAGDADAATPVATWWRALAELESAAPAMLRARRQLLDYHEWTNLFRRVRTMEART</sequence>